<protein>
    <submittedName>
        <fullName evidence="2">Glycosyltransferase involved in cell wall bisynthesis</fullName>
    </submittedName>
</protein>
<dbReference type="InterPro" id="IPR001296">
    <property type="entry name" value="Glyco_trans_1"/>
</dbReference>
<dbReference type="GO" id="GO:0016758">
    <property type="term" value="F:hexosyltransferase activity"/>
    <property type="evidence" value="ECO:0007669"/>
    <property type="project" value="TreeGrafter"/>
</dbReference>
<dbReference type="PANTHER" id="PTHR45947:SF3">
    <property type="entry name" value="SULFOQUINOVOSYL TRANSFERASE SQD2"/>
    <property type="match status" value="1"/>
</dbReference>
<dbReference type="Proteomes" id="UP000324021">
    <property type="component" value="Unassembled WGS sequence"/>
</dbReference>
<dbReference type="Gene3D" id="3.40.50.2000">
    <property type="entry name" value="Glycogen Phosphorylase B"/>
    <property type="match status" value="2"/>
</dbReference>
<dbReference type="PANTHER" id="PTHR45947">
    <property type="entry name" value="SULFOQUINOVOSYL TRANSFERASE SQD2"/>
    <property type="match status" value="1"/>
</dbReference>
<feature type="domain" description="Glycosyl transferase family 1" evidence="1">
    <location>
        <begin position="192"/>
        <end position="333"/>
    </location>
</feature>
<dbReference type="Pfam" id="PF00534">
    <property type="entry name" value="Glycos_transf_1"/>
    <property type="match status" value="1"/>
</dbReference>
<dbReference type="SUPFAM" id="SSF53756">
    <property type="entry name" value="UDP-Glycosyltransferase/glycogen phosphorylase"/>
    <property type="match status" value="1"/>
</dbReference>
<gene>
    <name evidence="2" type="ORF">SAMN05192552_102324</name>
</gene>
<name>A0A1G6URX0_9EURY</name>
<evidence type="ECO:0000313" key="2">
    <source>
        <dbReference type="EMBL" id="SDD43984.1"/>
    </source>
</evidence>
<keyword evidence="2" id="KW-0808">Transferase</keyword>
<dbReference type="RefSeq" id="WP_149782410.1">
    <property type="nucleotide sequence ID" value="NZ_FMZP01000023.1"/>
</dbReference>
<sequence>MESTGRPREDILVVSTSNRGEKITRPLSSVGVETSYFQIEKMSDVPELYQTIQNHKPEVVIIDSFSFGGASVALSCLVSSTPYVIRVRGDPVREHIGWVRTHIKNREFLRALKQFPRYIGTKLTFLLTNNYIFVSDYLKDRYDVNGDRSVVINTPCFMLDEASDGAGGHLNLNEDVKDHVVLAVMNMNYPAKVAGLQDALDPISTVLESRGDTTMLIAGDGPYYEEITEQCENLEGDIRTLGYVSNIEALFERADVFVHFSYLDGYPSTILEAYASKTAVLANDAVGMSEQIVDGKTGYLVDLDESAEITDRLNILLRTPEKREEFAKAGYERVHKINTTEAIGEKFHSYLSRIRG</sequence>
<proteinExistence type="predicted"/>
<dbReference type="InterPro" id="IPR050194">
    <property type="entry name" value="Glycosyltransferase_grp1"/>
</dbReference>
<accession>A0A1G6URX0</accession>
<dbReference type="CDD" id="cd03801">
    <property type="entry name" value="GT4_PimA-like"/>
    <property type="match status" value="1"/>
</dbReference>
<dbReference type="EMBL" id="FMZP01000023">
    <property type="protein sequence ID" value="SDD43984.1"/>
    <property type="molecule type" value="Genomic_DNA"/>
</dbReference>
<reference evidence="2 3" key="1">
    <citation type="submission" date="2016-10" db="EMBL/GenBank/DDBJ databases">
        <authorList>
            <person name="Varghese N."/>
            <person name="Submissions S."/>
        </authorList>
    </citation>
    <scope>NUCLEOTIDE SEQUENCE [LARGE SCALE GENOMIC DNA]</scope>
    <source>
        <strain evidence="2 3">CDM_1</strain>
    </source>
</reference>
<evidence type="ECO:0000259" key="1">
    <source>
        <dbReference type="Pfam" id="PF00534"/>
    </source>
</evidence>
<evidence type="ECO:0000313" key="3">
    <source>
        <dbReference type="Proteomes" id="UP000324021"/>
    </source>
</evidence>
<organism evidence="2 3">
    <name type="scientific">Natrinema hispanicum</name>
    <dbReference type="NCBI Taxonomy" id="392421"/>
    <lineage>
        <taxon>Archaea</taxon>
        <taxon>Methanobacteriati</taxon>
        <taxon>Methanobacteriota</taxon>
        <taxon>Stenosarchaea group</taxon>
        <taxon>Halobacteria</taxon>
        <taxon>Halobacteriales</taxon>
        <taxon>Natrialbaceae</taxon>
        <taxon>Natrinema</taxon>
    </lineage>
</organism>
<dbReference type="AlphaFoldDB" id="A0A1G6URX0"/>